<proteinExistence type="predicted"/>
<accession>A0ABV0EPU2</accession>
<dbReference type="Proteomes" id="UP000664357">
    <property type="component" value="Unassembled WGS sequence"/>
</dbReference>
<name>A0ABV0EPU2_9ENTE</name>
<keyword evidence="8" id="KW-1185">Reference proteome</keyword>
<dbReference type="RefSeq" id="WP_347298882.1">
    <property type="nucleotide sequence ID" value="NZ_JAFREL020000002.1"/>
</dbReference>
<feature type="transmembrane region" description="Helical" evidence="6">
    <location>
        <begin position="70"/>
        <end position="94"/>
    </location>
</feature>
<feature type="transmembrane region" description="Helical" evidence="6">
    <location>
        <begin position="280"/>
        <end position="301"/>
    </location>
</feature>
<evidence type="ECO:0000256" key="6">
    <source>
        <dbReference type="SAM" id="Phobius"/>
    </source>
</evidence>
<evidence type="ECO:0000313" key="7">
    <source>
        <dbReference type="EMBL" id="MEO1770561.1"/>
    </source>
</evidence>
<evidence type="ECO:0000256" key="3">
    <source>
        <dbReference type="ARBA" id="ARBA00022692"/>
    </source>
</evidence>
<evidence type="ECO:0000256" key="1">
    <source>
        <dbReference type="ARBA" id="ARBA00004651"/>
    </source>
</evidence>
<feature type="transmembrane region" description="Helical" evidence="6">
    <location>
        <begin position="187"/>
        <end position="212"/>
    </location>
</feature>
<feature type="transmembrane region" description="Helical" evidence="6">
    <location>
        <begin position="354"/>
        <end position="374"/>
    </location>
</feature>
<comment type="caution">
    <text evidence="7">The sequence shown here is derived from an EMBL/GenBank/DDBJ whole genome shotgun (WGS) entry which is preliminary data.</text>
</comment>
<feature type="transmembrane region" description="Helical" evidence="6">
    <location>
        <begin position="445"/>
        <end position="466"/>
    </location>
</feature>
<evidence type="ECO:0000313" key="8">
    <source>
        <dbReference type="Proteomes" id="UP000664357"/>
    </source>
</evidence>
<feature type="transmembrane region" description="Helical" evidence="6">
    <location>
        <begin position="114"/>
        <end position="146"/>
    </location>
</feature>
<keyword evidence="2" id="KW-1003">Cell membrane</keyword>
<evidence type="ECO:0000256" key="2">
    <source>
        <dbReference type="ARBA" id="ARBA00022475"/>
    </source>
</evidence>
<feature type="transmembrane region" description="Helical" evidence="6">
    <location>
        <begin position="313"/>
        <end position="334"/>
    </location>
</feature>
<keyword evidence="5 6" id="KW-0472">Membrane</keyword>
<dbReference type="Pfam" id="PF03606">
    <property type="entry name" value="DcuC"/>
    <property type="match status" value="1"/>
</dbReference>
<sequence>MMKAKKIAVPHILWIMLGILLLASLLTYIVPAGSFQRDDAGQVIAGSFAYLDAQTPINPFRMLTMIMDGLVQAGSIVWVVLVSGAMIAMILGTGAIDEIMNWTIYKLKDKNESILISCMFVLMVYLGGFGGTDALIAVVPIGVLFAKKLKLDPIFAVGVTTFGTLIGFGLGPVNFYSTQMLMGVRVYGAFVTMFISMNFFMIIGLIMLLSYVKKIRKDPSKSLMASEGWHPDKMKTDNTEDSLLKEVNLSKKSIVIMLIYLAQFLVIVIFPLIYKGDIGTYSLILAVSFVVTLVVGFIAGFSPDKIGAEFAKGVSGMTFVAFVIGLGRTLSIILVDGNIIDSIVYTLTQPLMHVSSSVTTVGITGLVALFDLIIPSNTSKAAILIPILKPVLETLSIHPTIGVQAFQYGDAFTNMVTPVLGWMIGSCMTAGVPFQKWLKWVLPKVFIFLLLSFVIIAIMTTINFVAF</sequence>
<keyword evidence="3 6" id="KW-0812">Transmembrane</keyword>
<gene>
    <name evidence="7" type="ORF">JZO67_002514</name>
</gene>
<protein>
    <recommendedName>
        <fullName evidence="9">YfcC family protein</fullName>
    </recommendedName>
</protein>
<organism evidence="7 8">
    <name type="scientific">Candidatus Enterococcus ferrettii</name>
    <dbReference type="NCBI Taxonomy" id="2815324"/>
    <lineage>
        <taxon>Bacteria</taxon>
        <taxon>Bacillati</taxon>
        <taxon>Bacillota</taxon>
        <taxon>Bacilli</taxon>
        <taxon>Lactobacillales</taxon>
        <taxon>Enterococcaceae</taxon>
        <taxon>Enterococcus</taxon>
    </lineage>
</organism>
<feature type="transmembrane region" description="Helical" evidence="6">
    <location>
        <begin position="254"/>
        <end position="274"/>
    </location>
</feature>
<evidence type="ECO:0008006" key="9">
    <source>
        <dbReference type="Google" id="ProtNLM"/>
    </source>
</evidence>
<evidence type="ECO:0000256" key="4">
    <source>
        <dbReference type="ARBA" id="ARBA00022989"/>
    </source>
</evidence>
<dbReference type="EMBL" id="JAFREL020000002">
    <property type="protein sequence ID" value="MEO1770561.1"/>
    <property type="molecule type" value="Genomic_DNA"/>
</dbReference>
<comment type="subcellular location">
    <subcellularLocation>
        <location evidence="1">Cell membrane</location>
        <topology evidence="1">Multi-pass membrane protein</topology>
    </subcellularLocation>
</comment>
<evidence type="ECO:0000256" key="5">
    <source>
        <dbReference type="ARBA" id="ARBA00023136"/>
    </source>
</evidence>
<keyword evidence="4 6" id="KW-1133">Transmembrane helix</keyword>
<feature type="transmembrane region" description="Helical" evidence="6">
    <location>
        <begin position="12"/>
        <end position="30"/>
    </location>
</feature>
<reference evidence="7 8" key="1">
    <citation type="submission" date="2024-02" db="EMBL/GenBank/DDBJ databases">
        <title>The Genome Sequence of Enterococcus sp. DIV0159.</title>
        <authorList>
            <person name="Earl A."/>
            <person name="Manson A."/>
            <person name="Gilmore M."/>
            <person name="Sanders J."/>
            <person name="Shea T."/>
            <person name="Howe W."/>
            <person name="Livny J."/>
            <person name="Cuomo C."/>
            <person name="Neafsey D."/>
            <person name="Birren B."/>
        </authorList>
    </citation>
    <scope>NUCLEOTIDE SEQUENCE [LARGE SCALE GENOMIC DNA]</scope>
    <source>
        <strain evidence="7 8">665A</strain>
    </source>
</reference>
<feature type="transmembrane region" description="Helical" evidence="6">
    <location>
        <begin position="153"/>
        <end position="175"/>
    </location>
</feature>
<dbReference type="InterPro" id="IPR018385">
    <property type="entry name" value="C4_dicarb_anaerob_car-like"/>
</dbReference>